<dbReference type="PROSITE" id="PS50801">
    <property type="entry name" value="STAS"/>
    <property type="match status" value="1"/>
</dbReference>
<comment type="caution">
    <text evidence="2">The sequence shown here is derived from an EMBL/GenBank/DDBJ whole genome shotgun (WGS) entry which is preliminary data.</text>
</comment>
<organism evidence="2 3">
    <name type="scientific">Thiorhodococcus minor</name>
    <dbReference type="NCBI Taxonomy" id="57489"/>
    <lineage>
        <taxon>Bacteria</taxon>
        <taxon>Pseudomonadati</taxon>
        <taxon>Pseudomonadota</taxon>
        <taxon>Gammaproteobacteria</taxon>
        <taxon>Chromatiales</taxon>
        <taxon>Chromatiaceae</taxon>
        <taxon>Thiorhodococcus</taxon>
    </lineage>
</organism>
<dbReference type="InterPro" id="IPR036513">
    <property type="entry name" value="STAS_dom_sf"/>
</dbReference>
<evidence type="ECO:0000313" key="3">
    <source>
        <dbReference type="Proteomes" id="UP000483379"/>
    </source>
</evidence>
<dbReference type="SUPFAM" id="SSF52091">
    <property type="entry name" value="SpoIIaa-like"/>
    <property type="match status" value="1"/>
</dbReference>
<keyword evidence="3" id="KW-1185">Reference proteome</keyword>
<accession>A0A6M0K390</accession>
<dbReference type="InterPro" id="IPR002645">
    <property type="entry name" value="STAS_dom"/>
</dbReference>
<proteinExistence type="predicted"/>
<gene>
    <name evidence="2" type="ORF">G3446_14470</name>
</gene>
<dbReference type="Proteomes" id="UP000483379">
    <property type="component" value="Unassembled WGS sequence"/>
</dbReference>
<evidence type="ECO:0000259" key="1">
    <source>
        <dbReference type="PROSITE" id="PS50801"/>
    </source>
</evidence>
<dbReference type="CDD" id="cd07043">
    <property type="entry name" value="STAS_anti-anti-sigma_factors"/>
    <property type="match status" value="1"/>
</dbReference>
<dbReference type="RefSeq" id="WP_164453540.1">
    <property type="nucleotide sequence ID" value="NZ_JAAIJQ010000041.1"/>
</dbReference>
<feature type="domain" description="STAS" evidence="1">
    <location>
        <begin position="15"/>
        <end position="103"/>
    </location>
</feature>
<dbReference type="AlphaFoldDB" id="A0A6M0K390"/>
<sequence length="103" mass="11453">MTAARLLPAESGRWELSGVLDFTTVTHLAEEGMRLLRKVPDRGRVAIDLSGVELANSAGLALLLEWLEMAQTRDIQLSYRRLPDSLRRIAAFSNLQDLLPTGH</sequence>
<reference evidence="2 3" key="1">
    <citation type="submission" date="2020-02" db="EMBL/GenBank/DDBJ databases">
        <title>Genome sequences of Thiorhodococcus mannitoliphagus and Thiorhodococcus minor, purple sulfur photosynthetic bacteria in the gammaproteobacterial family, Chromatiaceae.</title>
        <authorList>
            <person name="Aviles F.A."/>
            <person name="Meyer T.E."/>
            <person name="Kyndt J.A."/>
        </authorList>
    </citation>
    <scope>NUCLEOTIDE SEQUENCE [LARGE SCALE GENOMIC DNA]</scope>
    <source>
        <strain evidence="2 3">DSM 11518</strain>
    </source>
</reference>
<evidence type="ECO:0000313" key="2">
    <source>
        <dbReference type="EMBL" id="NEV63077.1"/>
    </source>
</evidence>
<dbReference type="Gene3D" id="3.30.750.24">
    <property type="entry name" value="STAS domain"/>
    <property type="match status" value="1"/>
</dbReference>
<protein>
    <submittedName>
        <fullName evidence="2">STAS domain-containing protein</fullName>
    </submittedName>
</protein>
<dbReference type="Pfam" id="PF13466">
    <property type="entry name" value="STAS_2"/>
    <property type="match status" value="1"/>
</dbReference>
<dbReference type="EMBL" id="JAAIJQ010000041">
    <property type="protein sequence ID" value="NEV63077.1"/>
    <property type="molecule type" value="Genomic_DNA"/>
</dbReference>
<name>A0A6M0K390_9GAMM</name>
<dbReference type="InterPro" id="IPR058548">
    <property type="entry name" value="MlaB-like_STAS"/>
</dbReference>